<feature type="region of interest" description="Disordered" evidence="1">
    <location>
        <begin position="60"/>
        <end position="91"/>
    </location>
</feature>
<feature type="transmembrane region" description="Helical" evidence="2">
    <location>
        <begin position="188"/>
        <end position="208"/>
    </location>
</feature>
<evidence type="ECO:0000256" key="1">
    <source>
        <dbReference type="SAM" id="MobiDB-lite"/>
    </source>
</evidence>
<dbReference type="AlphaFoldDB" id="A0A7S0SHC2"/>
<protein>
    <submittedName>
        <fullName evidence="3">Uncharacterized protein</fullName>
    </submittedName>
</protein>
<feature type="region of interest" description="Disordered" evidence="1">
    <location>
        <begin position="365"/>
        <end position="387"/>
    </location>
</feature>
<dbReference type="EMBL" id="HBFC01012754">
    <property type="protein sequence ID" value="CAD8704751.1"/>
    <property type="molecule type" value="Transcribed_RNA"/>
</dbReference>
<evidence type="ECO:0000313" key="3">
    <source>
        <dbReference type="EMBL" id="CAD8704751.1"/>
    </source>
</evidence>
<organism evidence="3">
    <name type="scientific">Mantoniella antarctica</name>
    <dbReference type="NCBI Taxonomy" id="81844"/>
    <lineage>
        <taxon>Eukaryota</taxon>
        <taxon>Viridiplantae</taxon>
        <taxon>Chlorophyta</taxon>
        <taxon>Mamiellophyceae</taxon>
        <taxon>Mamiellales</taxon>
        <taxon>Mamiellaceae</taxon>
        <taxon>Mantoniella</taxon>
    </lineage>
</organism>
<reference evidence="3" key="1">
    <citation type="submission" date="2021-01" db="EMBL/GenBank/DDBJ databases">
        <authorList>
            <person name="Corre E."/>
            <person name="Pelletier E."/>
            <person name="Niang G."/>
            <person name="Scheremetjew M."/>
            <person name="Finn R."/>
            <person name="Kale V."/>
            <person name="Holt S."/>
            <person name="Cochrane G."/>
            <person name="Meng A."/>
            <person name="Brown T."/>
            <person name="Cohen L."/>
        </authorList>
    </citation>
    <scope>NUCLEOTIDE SEQUENCE</scope>
    <source>
        <strain evidence="3">SL-175</strain>
    </source>
</reference>
<gene>
    <name evidence="3" type="ORF">MANT1106_LOCUS7433</name>
</gene>
<name>A0A7S0SHC2_9CHLO</name>
<sequence>MECVKTAACPAAGLGGGERSGGGGGGGGGSPGAGVPAFIAEVYSCRAASFAHCRWVPSAACPRPSSPPSSTNTGYGTDDGSEDAAPNGDRGIQRQSVVLPGVALAGSSVRYQRGGGGGGGGFHVRRGKSLSLNPFSPHASSDRDAAAWVAGAQQRYDYGRGGYSNRVDSGRSYSDESDANALPDVLPWWIQAVGVTMVALVMVVAVAARGRMAAAVRRDTDLVGTLGNVDSSAHGGNVEGDANGGGRGNNITIGDVGAGDVNGSRVSSFSSTRAQEVLSSMRREWGGFQWLGLGGGGGGGGGDNDGIDAKGAAREARATQNAWEVRNARRARVAAAADRVRAAECAPLLHAGREHRRWQDRVSALPPRPSAAMDTGMPVTLGGASSA</sequence>
<keyword evidence="2" id="KW-1133">Transmembrane helix</keyword>
<keyword evidence="2" id="KW-0472">Membrane</keyword>
<evidence type="ECO:0000256" key="2">
    <source>
        <dbReference type="SAM" id="Phobius"/>
    </source>
</evidence>
<accession>A0A7S0SHC2</accession>
<proteinExistence type="predicted"/>
<keyword evidence="2" id="KW-0812">Transmembrane</keyword>